<dbReference type="AlphaFoldDB" id="A0A7R9LB82"/>
<dbReference type="PANTHER" id="PTHR12761:SF1">
    <property type="entry name" value="BLOC-3 COMPLEX MEMBER HPS1"/>
    <property type="match status" value="1"/>
</dbReference>
<protein>
    <submittedName>
        <fullName evidence="1">Uncharacterized protein</fullName>
    </submittedName>
</protein>
<accession>A0A7R9LB82</accession>
<proteinExistence type="predicted"/>
<organism evidence="1">
    <name type="scientific">Medioppia subpectinata</name>
    <dbReference type="NCBI Taxonomy" id="1979941"/>
    <lineage>
        <taxon>Eukaryota</taxon>
        <taxon>Metazoa</taxon>
        <taxon>Ecdysozoa</taxon>
        <taxon>Arthropoda</taxon>
        <taxon>Chelicerata</taxon>
        <taxon>Arachnida</taxon>
        <taxon>Acari</taxon>
        <taxon>Acariformes</taxon>
        <taxon>Sarcoptiformes</taxon>
        <taxon>Oribatida</taxon>
        <taxon>Brachypylina</taxon>
        <taxon>Oppioidea</taxon>
        <taxon>Oppiidae</taxon>
        <taxon>Medioppia</taxon>
    </lineage>
</organism>
<evidence type="ECO:0000313" key="2">
    <source>
        <dbReference type="Proteomes" id="UP000759131"/>
    </source>
</evidence>
<name>A0A7R9LB82_9ACAR</name>
<dbReference type="OrthoDB" id="6504502at2759"/>
<sequence>MTFMLESIERLLVGSDLTNICENTLQHILSRIRLISKFSNETISHFRKIAKISRGDMLLMVLLSHTLDIHSDTCGDNREDNMQSFDDKLLTSLENFYFTDSNTNCIKFNVKSQRNMTLLGIDAHIKGLIGFVYIDRTVNEVIIAPIESMNPENGLQMSANEFNTIASHMISHAYRSLINGHMTSVWADGVFQYTYILQLSTQYNIRIVTIIYNGTTLEPRSKRLQLDTYPSIISGNFIQDIITAIFCKDPKSENKCHVNNVEKPSLSCYPYELFCIYNTTLILDE</sequence>
<dbReference type="Proteomes" id="UP000759131">
    <property type="component" value="Unassembled WGS sequence"/>
</dbReference>
<dbReference type="PANTHER" id="PTHR12761">
    <property type="entry name" value="HERMANSKY-PUDLAK SYNDROME PROTEIN 1"/>
    <property type="match status" value="1"/>
</dbReference>
<dbReference type="EMBL" id="CAJPIZ010020832">
    <property type="protein sequence ID" value="CAG2117439.1"/>
    <property type="molecule type" value="Genomic_DNA"/>
</dbReference>
<dbReference type="GO" id="GO:0005085">
    <property type="term" value="F:guanyl-nucleotide exchange factor activity"/>
    <property type="evidence" value="ECO:0007669"/>
    <property type="project" value="TreeGrafter"/>
</dbReference>
<dbReference type="GO" id="GO:0031085">
    <property type="term" value="C:BLOC-3 complex"/>
    <property type="evidence" value="ECO:0007669"/>
    <property type="project" value="TreeGrafter"/>
</dbReference>
<feature type="non-terminal residue" evidence="1">
    <location>
        <position position="285"/>
    </location>
</feature>
<gene>
    <name evidence="1" type="ORF">OSB1V03_LOCUS17392</name>
</gene>
<dbReference type="EMBL" id="OC875407">
    <property type="protein sequence ID" value="CAD7638443.1"/>
    <property type="molecule type" value="Genomic_DNA"/>
</dbReference>
<dbReference type="InterPro" id="IPR026053">
    <property type="entry name" value="HPS1"/>
</dbReference>
<evidence type="ECO:0000313" key="1">
    <source>
        <dbReference type="EMBL" id="CAD7638443.1"/>
    </source>
</evidence>
<reference evidence="1" key="1">
    <citation type="submission" date="2020-11" db="EMBL/GenBank/DDBJ databases">
        <authorList>
            <person name="Tran Van P."/>
        </authorList>
    </citation>
    <scope>NUCLEOTIDE SEQUENCE</scope>
</reference>
<keyword evidence="2" id="KW-1185">Reference proteome</keyword>